<dbReference type="InterPro" id="IPR002223">
    <property type="entry name" value="Kunitz_BPTI"/>
</dbReference>
<reference evidence="3" key="1">
    <citation type="submission" date="2022-11" db="UniProtKB">
        <authorList>
            <consortium name="WormBaseParasite"/>
        </authorList>
    </citation>
    <scope>IDENTIFICATION</scope>
</reference>
<accession>A0A914KI55</accession>
<dbReference type="WBParaSite" id="Minc3s00016g01053">
    <property type="protein sequence ID" value="Minc3s00016g01053"/>
    <property type="gene ID" value="Minc3s00016g01053"/>
</dbReference>
<dbReference type="GO" id="GO:0004867">
    <property type="term" value="F:serine-type endopeptidase inhibitor activity"/>
    <property type="evidence" value="ECO:0007669"/>
    <property type="project" value="InterPro"/>
</dbReference>
<sequence>MTWAMEQTKVGKLERFYFDAQNSSCDLFLYSGEGGNQNNFLTEIDCLNNCYIETFGKSCFYYFFVF</sequence>
<dbReference type="CDD" id="cd22593">
    <property type="entry name" value="Kunitz_conkunitzin"/>
    <property type="match status" value="1"/>
</dbReference>
<keyword evidence="2" id="KW-1185">Reference proteome</keyword>
<feature type="domain" description="BPTI/Kunitz inhibitor" evidence="1">
    <location>
        <begin position="15"/>
        <end position="50"/>
    </location>
</feature>
<proteinExistence type="predicted"/>
<evidence type="ECO:0000313" key="2">
    <source>
        <dbReference type="Proteomes" id="UP000887563"/>
    </source>
</evidence>
<dbReference type="SUPFAM" id="SSF57362">
    <property type="entry name" value="BPTI-like"/>
    <property type="match status" value="1"/>
</dbReference>
<dbReference type="SMART" id="SM00131">
    <property type="entry name" value="KU"/>
    <property type="match status" value="1"/>
</dbReference>
<dbReference type="InterPro" id="IPR036880">
    <property type="entry name" value="Kunitz_BPTI_sf"/>
</dbReference>
<dbReference type="AlphaFoldDB" id="A0A914KI55"/>
<dbReference type="PROSITE" id="PS50279">
    <property type="entry name" value="BPTI_KUNITZ_2"/>
    <property type="match status" value="1"/>
</dbReference>
<name>A0A914KI55_MELIC</name>
<organism evidence="2 3">
    <name type="scientific">Meloidogyne incognita</name>
    <name type="common">Southern root-knot nematode worm</name>
    <name type="synonym">Oxyuris incognita</name>
    <dbReference type="NCBI Taxonomy" id="6306"/>
    <lineage>
        <taxon>Eukaryota</taxon>
        <taxon>Metazoa</taxon>
        <taxon>Ecdysozoa</taxon>
        <taxon>Nematoda</taxon>
        <taxon>Chromadorea</taxon>
        <taxon>Rhabditida</taxon>
        <taxon>Tylenchina</taxon>
        <taxon>Tylenchomorpha</taxon>
        <taxon>Tylenchoidea</taxon>
        <taxon>Meloidogynidae</taxon>
        <taxon>Meloidogyninae</taxon>
        <taxon>Meloidogyne</taxon>
        <taxon>Meloidogyne incognita group</taxon>
    </lineage>
</organism>
<dbReference type="Pfam" id="PF00014">
    <property type="entry name" value="Kunitz_BPTI"/>
    <property type="match status" value="1"/>
</dbReference>
<evidence type="ECO:0000313" key="3">
    <source>
        <dbReference type="WBParaSite" id="Minc3s00016g01053"/>
    </source>
</evidence>
<dbReference type="Proteomes" id="UP000887563">
    <property type="component" value="Unplaced"/>
</dbReference>
<protein>
    <submittedName>
        <fullName evidence="3">BPTI/Kunitz inhibitor domain-containing protein</fullName>
    </submittedName>
</protein>
<evidence type="ECO:0000259" key="1">
    <source>
        <dbReference type="PROSITE" id="PS50279"/>
    </source>
</evidence>
<dbReference type="Gene3D" id="4.10.410.10">
    <property type="entry name" value="Pancreatic trypsin inhibitor Kunitz domain"/>
    <property type="match status" value="1"/>
</dbReference>